<dbReference type="AlphaFoldDB" id="A0A0A9WWM4"/>
<proteinExistence type="predicted"/>
<reference evidence="2" key="3">
    <citation type="journal article" date="2016" name="Gigascience">
        <title>De novo construction of an expanded transcriptome assembly for the western tarnished plant bug, Lygus hesperus.</title>
        <authorList>
            <person name="Tassone E.E."/>
            <person name="Geib S.M."/>
            <person name="Hall B."/>
            <person name="Fabrick J.A."/>
            <person name="Brent C.S."/>
            <person name="Hull J.J."/>
        </authorList>
    </citation>
    <scope>NUCLEOTIDE SEQUENCE</scope>
</reference>
<dbReference type="EMBL" id="GBHO01032681">
    <property type="protein sequence ID" value="JAG10923.1"/>
    <property type="molecule type" value="Transcribed_RNA"/>
</dbReference>
<reference evidence="1" key="2">
    <citation type="submission" date="2014-07" db="EMBL/GenBank/DDBJ databases">
        <authorList>
            <person name="Hull J."/>
        </authorList>
    </citation>
    <scope>NUCLEOTIDE SEQUENCE</scope>
</reference>
<accession>A0A0A9WWM4</accession>
<gene>
    <name evidence="1" type="ORF">CM83_32231</name>
    <name evidence="2" type="ORF">g.31644</name>
</gene>
<sequence length="158" mass="16870">MLASIQVPVFDYMPLHLHVPADPRYGIGALIPFMQFVSSCAAQNINGTQSDLVACREVNGEHANRHSNNGLELSNDRANMVKHAHMSQENSSITLVHDNTTHTSAQSGEIVVVDDNSTTSTERDVSSHSHTYALPTTAVAGKAATTSAKDVVMTAPST</sequence>
<name>A0A0A9WWM4_LYGHE</name>
<evidence type="ECO:0000313" key="1">
    <source>
        <dbReference type="EMBL" id="JAG10923.1"/>
    </source>
</evidence>
<reference evidence="1" key="1">
    <citation type="journal article" date="2014" name="PLoS ONE">
        <title>Transcriptome-Based Identification of ABC Transporters in the Western Tarnished Plant Bug Lygus hesperus.</title>
        <authorList>
            <person name="Hull J.J."/>
            <person name="Chaney K."/>
            <person name="Geib S.M."/>
            <person name="Fabrick J.A."/>
            <person name="Brent C.S."/>
            <person name="Walsh D."/>
            <person name="Lavine L.C."/>
        </authorList>
    </citation>
    <scope>NUCLEOTIDE SEQUENCE</scope>
</reference>
<dbReference type="EMBL" id="GDHC01002822">
    <property type="protein sequence ID" value="JAQ15807.1"/>
    <property type="molecule type" value="Transcribed_RNA"/>
</dbReference>
<organism evidence="1">
    <name type="scientific">Lygus hesperus</name>
    <name type="common">Western plant bug</name>
    <dbReference type="NCBI Taxonomy" id="30085"/>
    <lineage>
        <taxon>Eukaryota</taxon>
        <taxon>Metazoa</taxon>
        <taxon>Ecdysozoa</taxon>
        <taxon>Arthropoda</taxon>
        <taxon>Hexapoda</taxon>
        <taxon>Insecta</taxon>
        <taxon>Pterygota</taxon>
        <taxon>Neoptera</taxon>
        <taxon>Paraneoptera</taxon>
        <taxon>Hemiptera</taxon>
        <taxon>Heteroptera</taxon>
        <taxon>Panheteroptera</taxon>
        <taxon>Cimicomorpha</taxon>
        <taxon>Miridae</taxon>
        <taxon>Mirini</taxon>
        <taxon>Lygus</taxon>
    </lineage>
</organism>
<protein>
    <submittedName>
        <fullName evidence="1">Replication protein 1a</fullName>
    </submittedName>
</protein>
<evidence type="ECO:0000313" key="2">
    <source>
        <dbReference type="EMBL" id="JAQ15807.1"/>
    </source>
</evidence>